<accession>A0ACB6Q7N0</accession>
<comment type="caution">
    <text evidence="1">The sequence shown here is derived from an EMBL/GenBank/DDBJ whole genome shotgun (WGS) entry which is preliminary data.</text>
</comment>
<evidence type="ECO:0000313" key="2">
    <source>
        <dbReference type="Proteomes" id="UP000799755"/>
    </source>
</evidence>
<protein>
    <submittedName>
        <fullName evidence="1">Uncharacterized protein</fullName>
    </submittedName>
</protein>
<evidence type="ECO:0000313" key="1">
    <source>
        <dbReference type="EMBL" id="KAF2462873.1"/>
    </source>
</evidence>
<gene>
    <name evidence="1" type="ORF">BDR25DRAFT_363469</name>
</gene>
<sequence>MVGADTGTLQIGSERPEMERFRKITCGAADLITVCRTCLTRYHTHALHYSLIRHSSFLVQYIVSSELYQAPQTLQYTRSTLFESRSLVNSFAICPLLSPCKTVSVPLRQYNQKAPSRPYT</sequence>
<organism evidence="1 2">
    <name type="scientific">Lindgomyces ingoldianus</name>
    <dbReference type="NCBI Taxonomy" id="673940"/>
    <lineage>
        <taxon>Eukaryota</taxon>
        <taxon>Fungi</taxon>
        <taxon>Dikarya</taxon>
        <taxon>Ascomycota</taxon>
        <taxon>Pezizomycotina</taxon>
        <taxon>Dothideomycetes</taxon>
        <taxon>Pleosporomycetidae</taxon>
        <taxon>Pleosporales</taxon>
        <taxon>Lindgomycetaceae</taxon>
        <taxon>Lindgomyces</taxon>
    </lineage>
</organism>
<keyword evidence="2" id="KW-1185">Reference proteome</keyword>
<proteinExistence type="predicted"/>
<reference evidence="1" key="1">
    <citation type="journal article" date="2020" name="Stud. Mycol.">
        <title>101 Dothideomycetes genomes: a test case for predicting lifestyles and emergence of pathogens.</title>
        <authorList>
            <person name="Haridas S."/>
            <person name="Albert R."/>
            <person name="Binder M."/>
            <person name="Bloem J."/>
            <person name="Labutti K."/>
            <person name="Salamov A."/>
            <person name="Andreopoulos B."/>
            <person name="Baker S."/>
            <person name="Barry K."/>
            <person name="Bills G."/>
            <person name="Bluhm B."/>
            <person name="Cannon C."/>
            <person name="Castanera R."/>
            <person name="Culley D."/>
            <person name="Daum C."/>
            <person name="Ezra D."/>
            <person name="Gonzalez J."/>
            <person name="Henrissat B."/>
            <person name="Kuo A."/>
            <person name="Liang C."/>
            <person name="Lipzen A."/>
            <person name="Lutzoni F."/>
            <person name="Magnuson J."/>
            <person name="Mondo S."/>
            <person name="Nolan M."/>
            <person name="Ohm R."/>
            <person name="Pangilinan J."/>
            <person name="Park H.-J."/>
            <person name="Ramirez L."/>
            <person name="Alfaro M."/>
            <person name="Sun H."/>
            <person name="Tritt A."/>
            <person name="Yoshinaga Y."/>
            <person name="Zwiers L.-H."/>
            <person name="Turgeon B."/>
            <person name="Goodwin S."/>
            <person name="Spatafora J."/>
            <person name="Crous P."/>
            <person name="Grigoriev I."/>
        </authorList>
    </citation>
    <scope>NUCLEOTIDE SEQUENCE</scope>
    <source>
        <strain evidence="1">ATCC 200398</strain>
    </source>
</reference>
<dbReference type="Proteomes" id="UP000799755">
    <property type="component" value="Unassembled WGS sequence"/>
</dbReference>
<name>A0ACB6Q7N0_9PLEO</name>
<dbReference type="EMBL" id="MU003560">
    <property type="protein sequence ID" value="KAF2462873.1"/>
    <property type="molecule type" value="Genomic_DNA"/>
</dbReference>